<name>A0ACC3BML3_PYRYE</name>
<dbReference type="Proteomes" id="UP000798662">
    <property type="component" value="Chromosome 1"/>
</dbReference>
<accession>A0ACC3BML3</accession>
<organism evidence="1 2">
    <name type="scientific">Pyropia yezoensis</name>
    <name type="common">Susabi-nori</name>
    <name type="synonym">Porphyra yezoensis</name>
    <dbReference type="NCBI Taxonomy" id="2788"/>
    <lineage>
        <taxon>Eukaryota</taxon>
        <taxon>Rhodophyta</taxon>
        <taxon>Bangiophyceae</taxon>
        <taxon>Bangiales</taxon>
        <taxon>Bangiaceae</taxon>
        <taxon>Pyropia</taxon>
    </lineage>
</organism>
<sequence length="241" mass="25265">MVNFVSLASAVLAIIALILSAIGMATNHWVDVTAPRSTAASALAANPVITNTALPGLTIAYNVHHYGLWVGCHVERSFGEQRSCAYIGNRCYSEVCWIRNNRDTTCRDAKVALADASCGAYQATRVLVCLGMIALVMGTSLLVVASCVSSGRVGASGAGATLLASLLLCIAFVVFYVKAYAGVEGAADWAKLGWSFVLLIIAWPVAAVAAVLGALGAVMVRDKDDGVEDIRNELQDGVRGW</sequence>
<keyword evidence="2" id="KW-1185">Reference proteome</keyword>
<reference evidence="1" key="1">
    <citation type="submission" date="2019-11" db="EMBL/GenBank/DDBJ databases">
        <title>Nori genome reveals adaptations in red seaweeds to the harsh intertidal environment.</title>
        <authorList>
            <person name="Wang D."/>
            <person name="Mao Y."/>
        </authorList>
    </citation>
    <scope>NUCLEOTIDE SEQUENCE</scope>
    <source>
        <tissue evidence="1">Gametophyte</tissue>
    </source>
</reference>
<protein>
    <submittedName>
        <fullName evidence="1">Uncharacterized protein</fullName>
    </submittedName>
</protein>
<dbReference type="EMBL" id="CM020618">
    <property type="protein sequence ID" value="KAK1859148.1"/>
    <property type="molecule type" value="Genomic_DNA"/>
</dbReference>
<evidence type="ECO:0000313" key="1">
    <source>
        <dbReference type="EMBL" id="KAK1859148.1"/>
    </source>
</evidence>
<evidence type="ECO:0000313" key="2">
    <source>
        <dbReference type="Proteomes" id="UP000798662"/>
    </source>
</evidence>
<comment type="caution">
    <text evidence="1">The sequence shown here is derived from an EMBL/GenBank/DDBJ whole genome shotgun (WGS) entry which is preliminary data.</text>
</comment>
<proteinExistence type="predicted"/>
<gene>
    <name evidence="1" type="ORF">I4F81_001745</name>
</gene>